<evidence type="ECO:0000256" key="1">
    <source>
        <dbReference type="SAM" id="MobiDB-lite"/>
    </source>
</evidence>
<protein>
    <submittedName>
        <fullName evidence="2">Uncharacterized protein</fullName>
    </submittedName>
</protein>
<evidence type="ECO:0000313" key="3">
    <source>
        <dbReference type="Proteomes" id="UP001314170"/>
    </source>
</evidence>
<gene>
    <name evidence="2" type="ORF">DCAF_LOCUS3912</name>
</gene>
<dbReference type="EMBL" id="CAWUPB010000851">
    <property type="protein sequence ID" value="CAK7326215.1"/>
    <property type="molecule type" value="Genomic_DNA"/>
</dbReference>
<keyword evidence="3" id="KW-1185">Reference proteome</keyword>
<dbReference type="Proteomes" id="UP001314170">
    <property type="component" value="Unassembled WGS sequence"/>
</dbReference>
<name>A0AAV1R104_9ROSI</name>
<feature type="region of interest" description="Disordered" evidence="1">
    <location>
        <begin position="23"/>
        <end position="65"/>
    </location>
</feature>
<feature type="compositionally biased region" description="Basic and acidic residues" evidence="1">
    <location>
        <begin position="41"/>
        <end position="52"/>
    </location>
</feature>
<proteinExistence type="predicted"/>
<sequence>MSMLDNIDDGAFNNLKTLSWYGQCNKPWSQRGTHKKKSARKEHDKRGPDKTHAIGPLAYLDKTVA</sequence>
<dbReference type="AlphaFoldDB" id="A0AAV1R104"/>
<evidence type="ECO:0000313" key="2">
    <source>
        <dbReference type="EMBL" id="CAK7326215.1"/>
    </source>
</evidence>
<reference evidence="2 3" key="1">
    <citation type="submission" date="2024-01" db="EMBL/GenBank/DDBJ databases">
        <authorList>
            <person name="Waweru B."/>
        </authorList>
    </citation>
    <scope>NUCLEOTIDE SEQUENCE [LARGE SCALE GENOMIC DNA]</scope>
</reference>
<organism evidence="2 3">
    <name type="scientific">Dovyalis caffra</name>
    <dbReference type="NCBI Taxonomy" id="77055"/>
    <lineage>
        <taxon>Eukaryota</taxon>
        <taxon>Viridiplantae</taxon>
        <taxon>Streptophyta</taxon>
        <taxon>Embryophyta</taxon>
        <taxon>Tracheophyta</taxon>
        <taxon>Spermatophyta</taxon>
        <taxon>Magnoliopsida</taxon>
        <taxon>eudicotyledons</taxon>
        <taxon>Gunneridae</taxon>
        <taxon>Pentapetalae</taxon>
        <taxon>rosids</taxon>
        <taxon>fabids</taxon>
        <taxon>Malpighiales</taxon>
        <taxon>Salicaceae</taxon>
        <taxon>Flacourtieae</taxon>
        <taxon>Dovyalis</taxon>
    </lineage>
</organism>
<accession>A0AAV1R104</accession>
<comment type="caution">
    <text evidence="2">The sequence shown here is derived from an EMBL/GenBank/DDBJ whole genome shotgun (WGS) entry which is preliminary data.</text>
</comment>